<accession>A0A0V1IF59</accession>
<protein>
    <submittedName>
        <fullName evidence="1">Uncharacterized protein</fullName>
    </submittedName>
</protein>
<dbReference type="Proteomes" id="UP000054805">
    <property type="component" value="Unassembled WGS sequence"/>
</dbReference>
<name>A0A0V1IF59_TRIPS</name>
<evidence type="ECO:0000313" key="2">
    <source>
        <dbReference type="Proteomes" id="UP000054805"/>
    </source>
</evidence>
<proteinExistence type="predicted"/>
<evidence type="ECO:0000313" key="1">
    <source>
        <dbReference type="EMBL" id="KRZ21248.1"/>
    </source>
</evidence>
<sequence length="136" mass="16063">MYFKRKLLRLLGSICFVQHTGLKKKCLLWLGGAEFEFKRKSLQANQSQLKPEQLLLFKTISKNVSQMRICLKTNCPARRMPQHCIMHFNQLNLKLFHFNRSYMVAEDWTRNVDKIKARTNSLSIKLIILSTFSRSQ</sequence>
<dbReference type="AlphaFoldDB" id="A0A0V1IF59"/>
<organism evidence="1 2">
    <name type="scientific">Trichinella pseudospiralis</name>
    <name type="common">Parasitic roundworm</name>
    <dbReference type="NCBI Taxonomy" id="6337"/>
    <lineage>
        <taxon>Eukaryota</taxon>
        <taxon>Metazoa</taxon>
        <taxon>Ecdysozoa</taxon>
        <taxon>Nematoda</taxon>
        <taxon>Enoplea</taxon>
        <taxon>Dorylaimia</taxon>
        <taxon>Trichinellida</taxon>
        <taxon>Trichinellidae</taxon>
        <taxon>Trichinella</taxon>
    </lineage>
</organism>
<keyword evidence="2" id="KW-1185">Reference proteome</keyword>
<dbReference type="EMBL" id="JYDS01000212">
    <property type="protein sequence ID" value="KRZ21248.1"/>
    <property type="molecule type" value="Genomic_DNA"/>
</dbReference>
<gene>
    <name evidence="1" type="ORF">T4B_9583</name>
</gene>
<reference evidence="1 2" key="1">
    <citation type="submission" date="2015-01" db="EMBL/GenBank/DDBJ databases">
        <title>Evolution of Trichinella species and genotypes.</title>
        <authorList>
            <person name="Korhonen P.K."/>
            <person name="Edoardo P."/>
            <person name="Giuseppe L.R."/>
            <person name="Gasser R.B."/>
        </authorList>
    </citation>
    <scope>NUCLEOTIDE SEQUENCE [LARGE SCALE GENOMIC DNA]</scope>
    <source>
        <strain evidence="1">ISS588</strain>
    </source>
</reference>
<comment type="caution">
    <text evidence="1">The sequence shown here is derived from an EMBL/GenBank/DDBJ whole genome shotgun (WGS) entry which is preliminary data.</text>
</comment>